<evidence type="ECO:0000313" key="3">
    <source>
        <dbReference type="Proteomes" id="UP000618733"/>
    </source>
</evidence>
<accession>A0A934QD10</accession>
<proteinExistence type="predicted"/>
<feature type="transmembrane region" description="Helical" evidence="1">
    <location>
        <begin position="47"/>
        <end position="67"/>
    </location>
</feature>
<keyword evidence="1" id="KW-0472">Membrane</keyword>
<dbReference type="AlphaFoldDB" id="A0A934QD10"/>
<evidence type="ECO:0000256" key="1">
    <source>
        <dbReference type="SAM" id="Phobius"/>
    </source>
</evidence>
<keyword evidence="1" id="KW-1133">Transmembrane helix</keyword>
<feature type="transmembrane region" description="Helical" evidence="1">
    <location>
        <begin position="101"/>
        <end position="121"/>
    </location>
</feature>
<evidence type="ECO:0000313" key="2">
    <source>
        <dbReference type="EMBL" id="MBK0421963.1"/>
    </source>
</evidence>
<gene>
    <name evidence="2" type="ORF">JD292_07725</name>
</gene>
<dbReference type="Proteomes" id="UP000618733">
    <property type="component" value="Unassembled WGS sequence"/>
</dbReference>
<protein>
    <submittedName>
        <fullName evidence="2">Uncharacterized protein</fullName>
    </submittedName>
</protein>
<keyword evidence="3" id="KW-1185">Reference proteome</keyword>
<sequence>MSAAAANVSGEATPEARPSRAIRLIRVGVLLVAAIAIAFSATMHEQLGFDLTVAALALAGIGVAHVIEATAPASAGRRTVPALLAGVALFAAVLVPMSATAIGFAVVIAAWSLVSALLEFLGNAIRPGSRPDVIIVGASGFLLALFVLLARQDQVAILGFFGGYAVIAGVFLGISAFDTQRESR</sequence>
<feature type="transmembrane region" description="Helical" evidence="1">
    <location>
        <begin position="24"/>
        <end position="41"/>
    </location>
</feature>
<name>A0A934QD10_9MICO</name>
<keyword evidence="1" id="KW-0812">Transmembrane</keyword>
<comment type="caution">
    <text evidence="2">The sequence shown here is derived from an EMBL/GenBank/DDBJ whole genome shotgun (WGS) entry which is preliminary data.</text>
</comment>
<feature type="transmembrane region" description="Helical" evidence="1">
    <location>
        <begin position="156"/>
        <end position="177"/>
    </location>
</feature>
<feature type="transmembrane region" description="Helical" evidence="1">
    <location>
        <begin position="133"/>
        <end position="150"/>
    </location>
</feature>
<dbReference type="EMBL" id="JAEHOI010000006">
    <property type="protein sequence ID" value="MBK0421963.1"/>
    <property type="molecule type" value="Genomic_DNA"/>
</dbReference>
<reference evidence="2" key="1">
    <citation type="submission" date="2020-12" db="EMBL/GenBank/DDBJ databases">
        <title>Leucobacter sp. CAS2, isolated from Chromium sludge.</title>
        <authorList>
            <person name="Xu Z."/>
        </authorList>
    </citation>
    <scope>NUCLEOTIDE SEQUENCE</scope>
    <source>
        <strain evidence="2">CSA2</strain>
    </source>
</reference>
<organism evidence="2 3">
    <name type="scientific">Leucobacter edaphi</name>
    <dbReference type="NCBI Taxonomy" id="2796472"/>
    <lineage>
        <taxon>Bacteria</taxon>
        <taxon>Bacillati</taxon>
        <taxon>Actinomycetota</taxon>
        <taxon>Actinomycetes</taxon>
        <taxon>Micrococcales</taxon>
        <taxon>Microbacteriaceae</taxon>
        <taxon>Leucobacter</taxon>
    </lineage>
</organism>